<feature type="transmembrane region" description="Helical" evidence="20">
    <location>
        <begin position="165"/>
        <end position="191"/>
    </location>
</feature>
<dbReference type="GO" id="GO:0005384">
    <property type="term" value="F:manganese ion transmembrane transporter activity"/>
    <property type="evidence" value="ECO:0007669"/>
    <property type="project" value="TreeGrafter"/>
</dbReference>
<evidence type="ECO:0000256" key="19">
    <source>
        <dbReference type="ARBA" id="ARBA00048522"/>
    </source>
</evidence>
<feature type="transmembrane region" description="Helical" evidence="20">
    <location>
        <begin position="283"/>
        <end position="302"/>
    </location>
</feature>
<comment type="catalytic activity">
    <reaction evidence="16">
        <text>Fe(2+)(in) + H(+)(out) = Fe(2+)(out) + H(+)(in)</text>
        <dbReference type="Rhea" id="RHEA:29439"/>
        <dbReference type="ChEBI" id="CHEBI:15378"/>
        <dbReference type="ChEBI" id="CHEBI:29033"/>
    </reaction>
</comment>
<feature type="transmembrane region" description="Helical" evidence="20">
    <location>
        <begin position="352"/>
        <end position="374"/>
    </location>
</feature>
<dbReference type="Proteomes" id="UP000001075">
    <property type="component" value="Unassembled WGS sequence"/>
</dbReference>
<keyword evidence="5" id="KW-0813">Transport</keyword>
<keyword evidence="13" id="KW-0325">Glycoprotein</keyword>
<dbReference type="PRINTS" id="PR00447">
    <property type="entry name" value="NATRESASSCMP"/>
</dbReference>
<evidence type="ECO:0000256" key="2">
    <source>
        <dbReference type="ARBA" id="ARBA00004155"/>
    </source>
</evidence>
<dbReference type="FunCoup" id="G3HWH5">
    <property type="interactions" value="321"/>
</dbReference>
<dbReference type="GO" id="GO:0005765">
    <property type="term" value="C:lysosomal membrane"/>
    <property type="evidence" value="ECO:0007669"/>
    <property type="project" value="UniProtKB-SubCell"/>
</dbReference>
<evidence type="ECO:0000313" key="21">
    <source>
        <dbReference type="EMBL" id="EGW11891.1"/>
    </source>
</evidence>
<protein>
    <recommendedName>
        <fullName evidence="4">Natural resistance-associated macrophage protein 1</fullName>
    </recommendedName>
    <alternativeName>
        <fullName evidence="15">Solute carrier family 11 member 1</fullName>
    </alternativeName>
</protein>
<evidence type="ECO:0000256" key="17">
    <source>
        <dbReference type="ARBA" id="ARBA00035618"/>
    </source>
</evidence>
<comment type="subcellular location">
    <subcellularLocation>
        <location evidence="1">Late endosome membrane</location>
        <topology evidence="1">Multi-pass membrane protein</topology>
    </subcellularLocation>
    <subcellularLocation>
        <location evidence="2">Lysosome membrane</location>
        <topology evidence="2">Multi-pass membrane protein</topology>
    </subcellularLocation>
</comment>
<evidence type="ECO:0000256" key="3">
    <source>
        <dbReference type="ARBA" id="ARBA00006670"/>
    </source>
</evidence>
<dbReference type="PANTHER" id="PTHR11706">
    <property type="entry name" value="SOLUTE CARRIER PROTEIN FAMILY 11 MEMBER"/>
    <property type="match status" value="1"/>
</dbReference>
<comment type="function">
    <text evidence="17">Macrophage-specific antiporter that fluxes metal ions in either direction against a proton gradient. Localized to late endosomal lysosomal membranes, delivers bivalent cations from the cytosol into these acidic compartments where they may directly affect antimicrobial activity. Involved in iron metabolism and host natural resistance to infection with intracellular parasites. Pathogen resistance involves sequestration of Fe(2+) and Mn(2+), cofactors of both prokaryotic and eukaryotic catalases and superoxide dismutases, not only to protect the macrophage against its own generation of reactive oxygen species, but to deny the cations to the pathogen for synthesis of its protective enzymes.</text>
</comment>
<comment type="catalytic activity">
    <reaction evidence="19">
        <text>Mn(2+)(in) + H(+)(out) = Mn(2+)(out) + H(+)(in)</text>
        <dbReference type="Rhea" id="RHEA:73063"/>
        <dbReference type="ChEBI" id="CHEBI:15378"/>
        <dbReference type="ChEBI" id="CHEBI:29035"/>
    </reaction>
</comment>
<keyword evidence="9 20" id="KW-1133">Transmembrane helix</keyword>
<dbReference type="Pfam" id="PF01566">
    <property type="entry name" value="Nramp"/>
    <property type="match status" value="1"/>
</dbReference>
<dbReference type="NCBIfam" id="TIGR01197">
    <property type="entry name" value="nramp"/>
    <property type="match status" value="1"/>
</dbReference>
<organism evidence="21 22">
    <name type="scientific">Cricetulus griseus</name>
    <name type="common">Chinese hamster</name>
    <name type="synonym">Cricetulus barabensis griseus</name>
    <dbReference type="NCBI Taxonomy" id="10029"/>
    <lineage>
        <taxon>Eukaryota</taxon>
        <taxon>Metazoa</taxon>
        <taxon>Chordata</taxon>
        <taxon>Craniata</taxon>
        <taxon>Vertebrata</taxon>
        <taxon>Euteleostomi</taxon>
        <taxon>Mammalia</taxon>
        <taxon>Eutheria</taxon>
        <taxon>Euarchontoglires</taxon>
        <taxon>Glires</taxon>
        <taxon>Rodentia</taxon>
        <taxon>Myomorpha</taxon>
        <taxon>Muroidea</taxon>
        <taxon>Cricetidae</taxon>
        <taxon>Cricetinae</taxon>
        <taxon>Cricetulus</taxon>
    </lineage>
</organism>
<dbReference type="GO" id="GO:0005886">
    <property type="term" value="C:plasma membrane"/>
    <property type="evidence" value="ECO:0007669"/>
    <property type="project" value="TreeGrafter"/>
</dbReference>
<evidence type="ECO:0000256" key="13">
    <source>
        <dbReference type="ARBA" id="ARBA00023180"/>
    </source>
</evidence>
<dbReference type="GO" id="GO:0031902">
    <property type="term" value="C:late endosome membrane"/>
    <property type="evidence" value="ECO:0007669"/>
    <property type="project" value="UniProtKB-SubCell"/>
</dbReference>
<feature type="transmembrane region" description="Helical" evidence="20">
    <location>
        <begin position="126"/>
        <end position="144"/>
    </location>
</feature>
<gene>
    <name evidence="21" type="ORF">I79_015333</name>
</gene>
<dbReference type="InterPro" id="IPR001046">
    <property type="entry name" value="NRAMP_fam"/>
</dbReference>
<evidence type="ECO:0000256" key="16">
    <source>
        <dbReference type="ARBA" id="ARBA00035584"/>
    </source>
</evidence>
<feature type="transmembrane region" description="Helical" evidence="20">
    <location>
        <begin position="322"/>
        <end position="340"/>
    </location>
</feature>
<dbReference type="GO" id="GO:0030670">
    <property type="term" value="C:phagocytic vesicle membrane"/>
    <property type="evidence" value="ECO:0007669"/>
    <property type="project" value="TreeGrafter"/>
</dbReference>
<evidence type="ECO:0000256" key="7">
    <source>
        <dbReference type="ARBA" id="ARBA00022692"/>
    </source>
</evidence>
<feature type="transmembrane region" description="Helical" evidence="20">
    <location>
        <begin position="380"/>
        <end position="401"/>
    </location>
</feature>
<keyword evidence="7 20" id="KW-0812">Transmembrane</keyword>
<evidence type="ECO:0000256" key="10">
    <source>
        <dbReference type="ARBA" id="ARBA00023004"/>
    </source>
</evidence>
<evidence type="ECO:0000256" key="9">
    <source>
        <dbReference type="ARBA" id="ARBA00022989"/>
    </source>
</evidence>
<keyword evidence="8" id="KW-0967">Endosome</keyword>
<evidence type="ECO:0000256" key="20">
    <source>
        <dbReference type="SAM" id="Phobius"/>
    </source>
</evidence>
<reference evidence="22" key="1">
    <citation type="journal article" date="2011" name="Nat. Biotechnol.">
        <title>The genomic sequence of the Chinese hamster ovary (CHO)-K1 cell line.</title>
        <authorList>
            <person name="Xu X."/>
            <person name="Nagarajan H."/>
            <person name="Lewis N.E."/>
            <person name="Pan S."/>
            <person name="Cai Z."/>
            <person name="Liu X."/>
            <person name="Chen W."/>
            <person name="Xie M."/>
            <person name="Wang W."/>
            <person name="Hammond S."/>
            <person name="Andersen M.R."/>
            <person name="Neff N."/>
            <person name="Passarelli B."/>
            <person name="Koh W."/>
            <person name="Fan H.C."/>
            <person name="Wang J."/>
            <person name="Gui Y."/>
            <person name="Lee K.H."/>
            <person name="Betenbaugh M.J."/>
            <person name="Quake S.R."/>
            <person name="Famili I."/>
            <person name="Palsson B.O."/>
            <person name="Wang J."/>
        </authorList>
    </citation>
    <scope>NUCLEOTIDE SEQUENCE [LARGE SCALE GENOMIC DNA]</scope>
    <source>
        <strain evidence="22">CHO K1 cell line</strain>
    </source>
</reference>
<proteinExistence type="inferred from homology"/>
<evidence type="ECO:0000256" key="12">
    <source>
        <dbReference type="ARBA" id="ARBA00023136"/>
    </source>
</evidence>
<evidence type="ECO:0000256" key="15">
    <source>
        <dbReference type="ARBA" id="ARBA00032337"/>
    </source>
</evidence>
<evidence type="ECO:0000313" key="22">
    <source>
        <dbReference type="Proteomes" id="UP000001075"/>
    </source>
</evidence>
<evidence type="ECO:0000256" key="6">
    <source>
        <dbReference type="ARBA" id="ARBA00022496"/>
    </source>
</evidence>
<accession>G3HWH5</accession>
<evidence type="ECO:0000256" key="11">
    <source>
        <dbReference type="ARBA" id="ARBA00023065"/>
    </source>
</evidence>
<feature type="transmembrane region" description="Helical" evidence="20">
    <location>
        <begin position="230"/>
        <end position="256"/>
    </location>
</feature>
<comment type="catalytic activity">
    <reaction evidence="18">
        <text>Zn(2+)(in) + H(+)(out) = Zn(2+)(out) + H(+)(in)</text>
        <dbReference type="Rhea" id="RHEA:28839"/>
        <dbReference type="ChEBI" id="CHEBI:15378"/>
        <dbReference type="ChEBI" id="CHEBI:29105"/>
    </reaction>
</comment>
<dbReference type="EMBL" id="JH000831">
    <property type="protein sequence ID" value="EGW11891.1"/>
    <property type="molecule type" value="Genomic_DNA"/>
</dbReference>
<evidence type="ECO:0000256" key="1">
    <source>
        <dbReference type="ARBA" id="ARBA00004107"/>
    </source>
</evidence>
<dbReference type="PANTHER" id="PTHR11706:SF52">
    <property type="entry name" value="NATURAL RESISTANCE-ASSOCIATED MACROPHAGE PROTEIN 1"/>
    <property type="match status" value="1"/>
</dbReference>
<evidence type="ECO:0000256" key="5">
    <source>
        <dbReference type="ARBA" id="ARBA00022448"/>
    </source>
</evidence>
<dbReference type="GO" id="GO:0051139">
    <property type="term" value="F:metal cation:proton antiporter activity"/>
    <property type="evidence" value="ECO:0007669"/>
    <property type="project" value="TreeGrafter"/>
</dbReference>
<keyword evidence="14" id="KW-0458">Lysosome</keyword>
<keyword evidence="12 20" id="KW-0472">Membrane</keyword>
<comment type="similarity">
    <text evidence="3">Belongs to the NRAMP family.</text>
</comment>
<name>G3HWH5_CRIGR</name>
<dbReference type="GO" id="GO:0005381">
    <property type="term" value="F:iron ion transmembrane transporter activity"/>
    <property type="evidence" value="ECO:0007669"/>
    <property type="project" value="TreeGrafter"/>
</dbReference>
<keyword evidence="6" id="KW-0410">Iron transport</keyword>
<dbReference type="AlphaFoldDB" id="G3HWH5"/>
<dbReference type="GO" id="GO:0015086">
    <property type="term" value="F:cadmium ion transmembrane transporter activity"/>
    <property type="evidence" value="ECO:0007669"/>
    <property type="project" value="TreeGrafter"/>
</dbReference>
<dbReference type="STRING" id="10029.G3HWH5"/>
<keyword evidence="11" id="KW-0406">Ion transport</keyword>
<feature type="transmembrane region" description="Helical" evidence="20">
    <location>
        <begin position="82"/>
        <end position="102"/>
    </location>
</feature>
<evidence type="ECO:0000256" key="14">
    <source>
        <dbReference type="ARBA" id="ARBA00023228"/>
    </source>
</evidence>
<keyword evidence="10" id="KW-0408">Iron</keyword>
<evidence type="ECO:0000256" key="8">
    <source>
        <dbReference type="ARBA" id="ARBA00022753"/>
    </source>
</evidence>
<evidence type="ECO:0000256" key="18">
    <source>
        <dbReference type="ARBA" id="ARBA00047695"/>
    </source>
</evidence>
<sequence length="436" mass="47458">MSIAFLDPGNIESDLQAGAVAGFKVPRTVLWLTIELAIVGSDMQEVIGTAISFNLLSAGRGLEFVFYTPLPAVPLGLRKLEAFFGLLITIMALTFGYEYVVARPSQGALLRGLFLPSCPGCGQPELLQAVGIVGAIIMPHNIYLHSALVKSREVDRTRRVDIREANMYFLIEATIALSVSFIINLFVMAVFGQAFYQQTNEEAFSICANSSLHNYAKIFPRDNHTVSVDIYQGGVILGCLFGPAALYIWAVGLLAAGQSSTMTGTYAGQFVMEGFLRLRWSRFARVLLTRSCAILPTVLVAVFRDLRDLSGLNDLLNVLQSLLLPFAVLPILTFTSMPAVMQEFANGLLSKVITSCIMALVCAINLYFVVSYLPSLPHPAYFGLVAVLAVGYLGLTVYLAWTCSIAHGATFLTHSSHQHFLYGLPKEEQEDGESSG</sequence>
<evidence type="ECO:0000256" key="4">
    <source>
        <dbReference type="ARBA" id="ARBA00015099"/>
    </source>
</evidence>
<dbReference type="InParanoid" id="G3HWH5"/>